<feature type="domain" description="RNase H type-1" evidence="1">
    <location>
        <begin position="126"/>
        <end position="248"/>
    </location>
</feature>
<dbReference type="Pfam" id="PF13456">
    <property type="entry name" value="RVT_3"/>
    <property type="match status" value="1"/>
</dbReference>
<protein>
    <recommendedName>
        <fullName evidence="1">RNase H type-1 domain-containing protein</fullName>
    </recommendedName>
</protein>
<dbReference type="GO" id="GO:0004523">
    <property type="term" value="F:RNA-DNA hybrid ribonuclease activity"/>
    <property type="evidence" value="ECO:0007669"/>
    <property type="project" value="InterPro"/>
</dbReference>
<dbReference type="InterPro" id="IPR052929">
    <property type="entry name" value="RNase_H-like_EbsB-rel"/>
</dbReference>
<reference evidence="2 3" key="1">
    <citation type="journal article" date="2019" name="Genome Biol. Evol.">
        <title>Insights into the evolution of the New World diploid cottons (Gossypium, subgenus Houzingenia) based on genome sequencing.</title>
        <authorList>
            <person name="Grover C.E."/>
            <person name="Arick M.A. 2nd"/>
            <person name="Thrash A."/>
            <person name="Conover J.L."/>
            <person name="Sanders W.S."/>
            <person name="Peterson D.G."/>
            <person name="Frelichowski J.E."/>
            <person name="Scheffler J.A."/>
            <person name="Scheffler B.E."/>
            <person name="Wendel J.F."/>
        </authorList>
    </citation>
    <scope>NUCLEOTIDE SEQUENCE [LARGE SCALE GENOMIC DNA]</scope>
    <source>
        <strain evidence="2">157</strain>
        <tissue evidence="2">Leaf</tissue>
    </source>
</reference>
<proteinExistence type="predicted"/>
<keyword evidence="3" id="KW-1185">Reference proteome</keyword>
<dbReference type="SUPFAM" id="SSF53098">
    <property type="entry name" value="Ribonuclease H-like"/>
    <property type="match status" value="1"/>
</dbReference>
<evidence type="ECO:0000313" key="3">
    <source>
        <dbReference type="Proteomes" id="UP000593572"/>
    </source>
</evidence>
<dbReference type="CDD" id="cd06222">
    <property type="entry name" value="RNase_H_like"/>
    <property type="match status" value="1"/>
</dbReference>
<dbReference type="GO" id="GO:0003676">
    <property type="term" value="F:nucleic acid binding"/>
    <property type="evidence" value="ECO:0007669"/>
    <property type="project" value="InterPro"/>
</dbReference>
<evidence type="ECO:0000259" key="1">
    <source>
        <dbReference type="Pfam" id="PF13456"/>
    </source>
</evidence>
<dbReference type="Gene3D" id="3.30.420.10">
    <property type="entry name" value="Ribonuclease H-like superfamily/Ribonuclease H"/>
    <property type="match status" value="1"/>
</dbReference>
<organism evidence="2 3">
    <name type="scientific">Gossypium lobatum</name>
    <dbReference type="NCBI Taxonomy" id="34289"/>
    <lineage>
        <taxon>Eukaryota</taxon>
        <taxon>Viridiplantae</taxon>
        <taxon>Streptophyta</taxon>
        <taxon>Embryophyta</taxon>
        <taxon>Tracheophyta</taxon>
        <taxon>Spermatophyta</taxon>
        <taxon>Magnoliopsida</taxon>
        <taxon>eudicotyledons</taxon>
        <taxon>Gunneridae</taxon>
        <taxon>Pentapetalae</taxon>
        <taxon>rosids</taxon>
        <taxon>malvids</taxon>
        <taxon>Malvales</taxon>
        <taxon>Malvaceae</taxon>
        <taxon>Malvoideae</taxon>
        <taxon>Gossypium</taxon>
    </lineage>
</organism>
<dbReference type="InterPro" id="IPR036397">
    <property type="entry name" value="RNaseH_sf"/>
</dbReference>
<sequence>MCPRCGSGSESIEHLFRECPVTISVWRELAFLSYVQDNQMGFKQWLTWVFSQCSASHRRIFCVAVWAIWGDRNNRLHNKGSKSAKEIGRFVISYISELDSVAKTSRRSSTTVKEWVKPTDSFIKINFDAAYVRGQNKAAIGVVARNDEGLVLLSCSEVYQWVPSAFGAEAIACRKALQISVHMQWDRVIIEGDSLSIIKKCKTKIPDKSLVSAFIHDIHQLSIYFKECKFEHTPRSTNGLAHNLASEAMKNSRGVYLVGRASRVEEIQAEIDKIEGTRRVMTIESDWAEETAKFMSSRPSFTTARQYKVLATLVKRSLLSHQRTVVDRGVRGRKSLHYYELNWEHDWAKAECRVRNVWYSTTKVQFSSLPSTLVLIKFGSIEDRRKIFDQVGRASINLYFAMAECIDGCPRANYDLSKKDRKEGWGEYIHARVRMDVTKLLCR</sequence>
<dbReference type="PANTHER" id="PTHR47074">
    <property type="entry name" value="BNAC02G40300D PROTEIN"/>
    <property type="match status" value="1"/>
</dbReference>
<dbReference type="AlphaFoldDB" id="A0A7J8LI70"/>
<evidence type="ECO:0000313" key="2">
    <source>
        <dbReference type="EMBL" id="MBA0552156.1"/>
    </source>
</evidence>
<dbReference type="InterPro" id="IPR012337">
    <property type="entry name" value="RNaseH-like_sf"/>
</dbReference>
<dbReference type="InterPro" id="IPR044730">
    <property type="entry name" value="RNase_H-like_dom_plant"/>
</dbReference>
<feature type="non-terminal residue" evidence="2">
    <location>
        <position position="443"/>
    </location>
</feature>
<gene>
    <name evidence="2" type="ORF">Golob_022994</name>
</gene>
<accession>A0A7J8LI70</accession>
<dbReference type="InterPro" id="IPR002156">
    <property type="entry name" value="RNaseH_domain"/>
</dbReference>
<comment type="caution">
    <text evidence="2">The sequence shown here is derived from an EMBL/GenBank/DDBJ whole genome shotgun (WGS) entry which is preliminary data.</text>
</comment>
<dbReference type="Proteomes" id="UP000593572">
    <property type="component" value="Unassembled WGS sequence"/>
</dbReference>
<dbReference type="PANTHER" id="PTHR47074:SF61">
    <property type="entry name" value="RNASE H TYPE-1 DOMAIN-CONTAINING PROTEIN"/>
    <property type="match status" value="1"/>
</dbReference>
<name>A0A7J8LI70_9ROSI</name>
<dbReference type="EMBL" id="JABEZX010000003">
    <property type="protein sequence ID" value="MBA0552156.1"/>
    <property type="molecule type" value="Genomic_DNA"/>
</dbReference>